<dbReference type="InterPro" id="IPR016181">
    <property type="entry name" value="Acyl_CoA_acyltransferase"/>
</dbReference>
<dbReference type="SUPFAM" id="SSF55729">
    <property type="entry name" value="Acyl-CoA N-acyltransferases (Nat)"/>
    <property type="match status" value="1"/>
</dbReference>
<dbReference type="Gene3D" id="3.40.630.30">
    <property type="match status" value="1"/>
</dbReference>
<dbReference type="AlphaFoldDB" id="A0A4U0H328"/>
<sequence>MKIYAETERLILREIVPTDIDGMFELDSDPEVHKYLGNNPIKDKGQVAAIIDFIRKQYFEHGIGRWAVIEKQKNEFMGWAGLKYITEETNGHRDYYDLGYRLIRRYWGKGFATEAAIASLDYGFKELGLDEMYAIADCQNNGSNKILTKVGFAFIEVFDLDAVNCNWYRIDKQSYDFESLA</sequence>
<proteinExistence type="predicted"/>
<dbReference type="Pfam" id="PF13302">
    <property type="entry name" value="Acetyltransf_3"/>
    <property type="match status" value="1"/>
</dbReference>
<dbReference type="EMBL" id="SUKA01000003">
    <property type="protein sequence ID" value="TJY66071.1"/>
    <property type="molecule type" value="Genomic_DNA"/>
</dbReference>
<reference evidence="2 3" key="1">
    <citation type="submission" date="2019-04" db="EMBL/GenBank/DDBJ databases">
        <title>Sphingobacterium olei sp. nov., isolated from oil-contaminated soil.</title>
        <authorList>
            <person name="Liu B."/>
        </authorList>
    </citation>
    <scope>NUCLEOTIDE SEQUENCE [LARGE SCALE GENOMIC DNA]</scope>
    <source>
        <strain evidence="2 3">Y3L14</strain>
    </source>
</reference>
<dbReference type="PANTHER" id="PTHR43792:SF16">
    <property type="entry name" value="N-ACETYLTRANSFERASE DOMAIN-CONTAINING PROTEIN"/>
    <property type="match status" value="1"/>
</dbReference>
<comment type="caution">
    <text evidence="2">The sequence shown here is derived from an EMBL/GenBank/DDBJ whole genome shotgun (WGS) entry which is preliminary data.</text>
</comment>
<evidence type="ECO:0000259" key="1">
    <source>
        <dbReference type="PROSITE" id="PS51186"/>
    </source>
</evidence>
<evidence type="ECO:0000313" key="2">
    <source>
        <dbReference type="EMBL" id="TJY66071.1"/>
    </source>
</evidence>
<accession>A0A4U0H328</accession>
<dbReference type="InterPro" id="IPR000182">
    <property type="entry name" value="GNAT_dom"/>
</dbReference>
<dbReference type="OrthoDB" id="9788916at2"/>
<evidence type="ECO:0000313" key="3">
    <source>
        <dbReference type="Proteomes" id="UP000309872"/>
    </source>
</evidence>
<dbReference type="InterPro" id="IPR051531">
    <property type="entry name" value="N-acetyltransferase"/>
</dbReference>
<feature type="domain" description="N-acetyltransferase" evidence="1">
    <location>
        <begin position="10"/>
        <end position="173"/>
    </location>
</feature>
<dbReference type="Proteomes" id="UP000309872">
    <property type="component" value="Unassembled WGS sequence"/>
</dbReference>
<gene>
    <name evidence="2" type="ORF">FAZ19_11195</name>
</gene>
<dbReference type="PANTHER" id="PTHR43792">
    <property type="entry name" value="GNAT FAMILY, PUTATIVE (AFU_ORTHOLOGUE AFUA_3G00765)-RELATED-RELATED"/>
    <property type="match status" value="1"/>
</dbReference>
<organism evidence="2 3">
    <name type="scientific">Sphingobacterium alkalisoli</name>
    <dbReference type="NCBI Taxonomy" id="1874115"/>
    <lineage>
        <taxon>Bacteria</taxon>
        <taxon>Pseudomonadati</taxon>
        <taxon>Bacteroidota</taxon>
        <taxon>Sphingobacteriia</taxon>
        <taxon>Sphingobacteriales</taxon>
        <taxon>Sphingobacteriaceae</taxon>
        <taxon>Sphingobacterium</taxon>
    </lineage>
</organism>
<keyword evidence="3" id="KW-1185">Reference proteome</keyword>
<dbReference type="GO" id="GO:0016747">
    <property type="term" value="F:acyltransferase activity, transferring groups other than amino-acyl groups"/>
    <property type="evidence" value="ECO:0007669"/>
    <property type="project" value="InterPro"/>
</dbReference>
<protein>
    <submittedName>
        <fullName evidence="2">GNAT family N-acetyltransferase</fullName>
    </submittedName>
</protein>
<keyword evidence="2" id="KW-0808">Transferase</keyword>
<name>A0A4U0H328_9SPHI</name>
<dbReference type="PROSITE" id="PS51186">
    <property type="entry name" value="GNAT"/>
    <property type="match status" value="1"/>
</dbReference>